<proteinExistence type="predicted"/>
<accession>A0A4R3XWL6</accession>
<evidence type="ECO:0000313" key="2">
    <source>
        <dbReference type="Proteomes" id="UP000295367"/>
    </source>
</evidence>
<dbReference type="InterPro" id="IPR036890">
    <property type="entry name" value="HATPase_C_sf"/>
</dbReference>
<keyword evidence="2" id="KW-1185">Reference proteome</keyword>
<sequence>MIIFPSYLSAPSALETISVCQEIMKSVGVAEINAVHLKFIDPFGMAMLGACFDEARRQGRVIRIHHLSPGLSGYLQRMDVFTGIELVDCTMKNGTRQDRSDALVELTQLCDRAEVGNAAHRLAKAMIGRADPDDMPDEMTGYTAYERLVEPLQYALNELLENALTHARRGNKNACVWVASQHYPNKNLIRLGVVDNGCGFLESLRAHTKLQREHHLDAILLALQPRVSCNRDLGLLADSVNQGVGLTTSCRIAEHAGGRMILASGNAMHSTSGYSGESTGAYWQGVGVAMEVNRSKLADVHVKDLLPPLDDIPAVKLRFE</sequence>
<evidence type="ECO:0000313" key="1">
    <source>
        <dbReference type="EMBL" id="TCV81280.1"/>
    </source>
</evidence>
<gene>
    <name evidence="1" type="ORF">EDC63_12429</name>
</gene>
<dbReference type="AlphaFoldDB" id="A0A4R3XWL6"/>
<dbReference type="Gene3D" id="3.30.565.10">
    <property type="entry name" value="Histidine kinase-like ATPase, C-terminal domain"/>
    <property type="match status" value="1"/>
</dbReference>
<protein>
    <recommendedName>
        <fullName evidence="3">STAS domain-containing protein</fullName>
    </recommendedName>
</protein>
<comment type="caution">
    <text evidence="1">The sequence shown here is derived from an EMBL/GenBank/DDBJ whole genome shotgun (WGS) entry which is preliminary data.</text>
</comment>
<dbReference type="InterPro" id="IPR036513">
    <property type="entry name" value="STAS_dom_sf"/>
</dbReference>
<dbReference type="SUPFAM" id="SSF52091">
    <property type="entry name" value="SpoIIaa-like"/>
    <property type="match status" value="1"/>
</dbReference>
<dbReference type="SUPFAM" id="SSF55874">
    <property type="entry name" value="ATPase domain of HSP90 chaperone/DNA topoisomerase II/histidine kinase"/>
    <property type="match status" value="1"/>
</dbReference>
<name>A0A4R3XWL6_9PROT</name>
<dbReference type="Proteomes" id="UP000295367">
    <property type="component" value="Unassembled WGS sequence"/>
</dbReference>
<organism evidence="1 2">
    <name type="scientific">Sulfurirhabdus autotrophica</name>
    <dbReference type="NCBI Taxonomy" id="1706046"/>
    <lineage>
        <taxon>Bacteria</taxon>
        <taxon>Pseudomonadati</taxon>
        <taxon>Pseudomonadota</taxon>
        <taxon>Betaproteobacteria</taxon>
        <taxon>Nitrosomonadales</taxon>
        <taxon>Sulfuricellaceae</taxon>
        <taxon>Sulfurirhabdus</taxon>
    </lineage>
</organism>
<dbReference type="RefSeq" id="WP_223248296.1">
    <property type="nucleotide sequence ID" value="NZ_BHVT01000038.1"/>
</dbReference>
<evidence type="ECO:0008006" key="3">
    <source>
        <dbReference type="Google" id="ProtNLM"/>
    </source>
</evidence>
<reference evidence="1 2" key="1">
    <citation type="submission" date="2019-03" db="EMBL/GenBank/DDBJ databases">
        <title>Genomic Encyclopedia of Type Strains, Phase IV (KMG-IV): sequencing the most valuable type-strain genomes for metagenomic binning, comparative biology and taxonomic classification.</title>
        <authorList>
            <person name="Goeker M."/>
        </authorList>
    </citation>
    <scope>NUCLEOTIDE SEQUENCE [LARGE SCALE GENOMIC DNA]</scope>
    <source>
        <strain evidence="1 2">DSM 100309</strain>
    </source>
</reference>
<dbReference type="EMBL" id="SMCO01000024">
    <property type="protein sequence ID" value="TCV81280.1"/>
    <property type="molecule type" value="Genomic_DNA"/>
</dbReference>